<keyword evidence="2" id="KW-0812">Transmembrane</keyword>
<evidence type="ECO:0000313" key="4">
    <source>
        <dbReference type="Proteomes" id="UP001138500"/>
    </source>
</evidence>
<dbReference type="CDD" id="cd12087">
    <property type="entry name" value="TM_EGFR-like"/>
    <property type="match status" value="1"/>
</dbReference>
<reference evidence="3 4" key="1">
    <citation type="journal article" date="2018" name="IMA Fungus">
        <title>IMA Genome-F 10: Nine draft genome sequences of Claviceps purpurea s.lat., including C. arundinis, C. humidiphila, and C. cf. spartinae, pseudomolecules for the pitch canker pathogen Fusarium circinatum, draft genome of Davidsoniella eucalypti, Grosmannia galeiformis, Quambalaria eucalypti, and Teratosphaeria destructans.</title>
        <authorList>
            <person name="Wingfield B.D."/>
            <person name="Liu M."/>
            <person name="Nguyen H.D."/>
            <person name="Lane F.A."/>
            <person name="Morgan S.W."/>
            <person name="De Vos L."/>
            <person name="Wilken P.M."/>
            <person name="Duong T.A."/>
            <person name="Aylward J."/>
            <person name="Coetzee M.P."/>
            <person name="Dadej K."/>
            <person name="De Beer Z.W."/>
            <person name="Findlay W."/>
            <person name="Havenga M."/>
            <person name="Kolarik M."/>
            <person name="Menzies J.G."/>
            <person name="Naidoo K."/>
            <person name="Pochopski O."/>
            <person name="Shoukouhi P."/>
            <person name="Santana Q.C."/>
            <person name="Seifert K.A."/>
            <person name="Soal N."/>
            <person name="Steenkamp E.T."/>
            <person name="Tatham C.T."/>
            <person name="van der Nest M.A."/>
            <person name="Wingfield M.J."/>
        </authorList>
    </citation>
    <scope>NUCLEOTIDE SEQUENCE [LARGE SCALE GENOMIC DNA]</scope>
    <source>
        <strain evidence="3">CMW44962</strain>
    </source>
</reference>
<dbReference type="Proteomes" id="UP001138500">
    <property type="component" value="Unassembled WGS sequence"/>
</dbReference>
<dbReference type="AlphaFoldDB" id="A0A9W7SNI7"/>
<feature type="region of interest" description="Disordered" evidence="1">
    <location>
        <begin position="1"/>
        <end position="28"/>
    </location>
</feature>
<comment type="caution">
    <text evidence="3">The sequence shown here is derived from an EMBL/GenBank/DDBJ whole genome shotgun (WGS) entry which is preliminary data.</text>
</comment>
<keyword evidence="2" id="KW-1133">Transmembrane helix</keyword>
<organism evidence="3 4">
    <name type="scientific">Teratosphaeria destructans</name>
    <dbReference type="NCBI Taxonomy" id="418781"/>
    <lineage>
        <taxon>Eukaryota</taxon>
        <taxon>Fungi</taxon>
        <taxon>Dikarya</taxon>
        <taxon>Ascomycota</taxon>
        <taxon>Pezizomycotina</taxon>
        <taxon>Dothideomycetes</taxon>
        <taxon>Dothideomycetidae</taxon>
        <taxon>Mycosphaerellales</taxon>
        <taxon>Teratosphaeriaceae</taxon>
        <taxon>Teratosphaeria</taxon>
    </lineage>
</organism>
<evidence type="ECO:0000313" key="3">
    <source>
        <dbReference type="EMBL" id="KAH9825656.1"/>
    </source>
</evidence>
<proteinExistence type="predicted"/>
<feature type="region of interest" description="Disordered" evidence="1">
    <location>
        <begin position="42"/>
        <end position="61"/>
    </location>
</feature>
<keyword evidence="4" id="KW-1185">Reference proteome</keyword>
<reference evidence="3 4" key="2">
    <citation type="journal article" date="2021" name="Curr. Genet.">
        <title>Genetic response to nitrogen starvation in the aggressive Eucalyptus foliar pathogen Teratosphaeria destructans.</title>
        <authorList>
            <person name="Havenga M."/>
            <person name="Wingfield B.D."/>
            <person name="Wingfield M.J."/>
            <person name="Dreyer L.L."/>
            <person name="Roets F."/>
            <person name="Aylward J."/>
        </authorList>
    </citation>
    <scope>NUCLEOTIDE SEQUENCE [LARGE SCALE GENOMIC DNA]</scope>
    <source>
        <strain evidence="3">CMW44962</strain>
    </source>
</reference>
<name>A0A9W7SNI7_9PEZI</name>
<evidence type="ECO:0000256" key="2">
    <source>
        <dbReference type="SAM" id="Phobius"/>
    </source>
</evidence>
<protein>
    <recommendedName>
        <fullName evidence="5">Apple domain-containing protein</fullName>
    </recommendedName>
</protein>
<keyword evidence="2" id="KW-0472">Membrane</keyword>
<dbReference type="EMBL" id="RIBY02002089">
    <property type="protein sequence ID" value="KAH9825656.1"/>
    <property type="molecule type" value="Genomic_DNA"/>
</dbReference>
<evidence type="ECO:0008006" key="5">
    <source>
        <dbReference type="Google" id="ProtNLM"/>
    </source>
</evidence>
<feature type="transmembrane region" description="Helical" evidence="2">
    <location>
        <begin position="335"/>
        <end position="360"/>
    </location>
</feature>
<sequence length="441" mass="45771">MMIPDLGGLSEPRELEDQINIDTTQSATELSRRLRVYGRRMESVAASTNAPDVTPDETRSSYSLQERDTCQSGRAYYSCSNGFVGCCSSNPCSGTDAVCVDDAATTSSSKTSTREATGTATKEATGTSTKATATGTNKVTGTSTKKATETSTKKINTAASTMKTAAGTAQSSDTTPTSQDVVSSSAAAILTATDSPTGTYSTSTIASATMLATPAPSCPSGNGTTYVDSTSIAYDIHCDADNSYESYNTIVVDTGGYSQCFSVCSYTGVCAGFTFVGMDNGSCYLKTDVPTNEYISMNGSNYITAAKVNSTAMAAMTGASASASATATPGKSTHVGAIVGGTVGGVAFIALIGLGVALLARYRRKKIEEKHGTITTFMTPPPQHYGDSYTPASATFLGHSRTGSTAHDAYVPTGGSYYAPIHARQRSVYQPIDQHEPPQWV</sequence>
<feature type="compositionally biased region" description="Low complexity" evidence="1">
    <location>
        <begin position="105"/>
        <end position="145"/>
    </location>
</feature>
<feature type="region of interest" description="Disordered" evidence="1">
    <location>
        <begin position="104"/>
        <end position="153"/>
    </location>
</feature>
<dbReference type="OrthoDB" id="3946116at2759"/>
<evidence type="ECO:0000256" key="1">
    <source>
        <dbReference type="SAM" id="MobiDB-lite"/>
    </source>
</evidence>
<gene>
    <name evidence="3" type="ORF">Tdes44962_MAKER00586</name>
</gene>
<accession>A0A9W7SNI7</accession>